<accession>A0A6I8MG49</accession>
<proteinExistence type="predicted"/>
<dbReference type="EMBL" id="LR738855">
    <property type="protein sequence ID" value="VZH84833.1"/>
    <property type="molecule type" value="Genomic_DNA"/>
</dbReference>
<keyword evidence="2" id="KW-0804">Transcription</keyword>
<keyword evidence="3" id="KW-0812">Transmembrane</keyword>
<sequence>MEYSAVLTCSTIQAALSARLDGETPGIDDDVIDTHLDSCPDCQAYFDQAVALNRSLAFRIPEAADTEAPDLIDDILANVEPQWRKQAATRAWNTALSRVSIVVVGLLWLAWAINLIAITSTEIDPLVNRVSMEAASLRFAIAFSLFFAAWQPRVVGGLLPVVAAVWTFEVGFGIRDIFLAPEAGDIMIQLGLLFLAVVTLSWLWISDKGWVIVREMVRSLSSDPR</sequence>
<dbReference type="Gene3D" id="1.10.10.1320">
    <property type="entry name" value="Anti-sigma factor, zinc-finger domain"/>
    <property type="match status" value="1"/>
</dbReference>
<feature type="transmembrane region" description="Helical" evidence="3">
    <location>
        <begin position="130"/>
        <end position="150"/>
    </location>
</feature>
<keyword evidence="3" id="KW-1133">Transmembrane helix</keyword>
<dbReference type="AlphaFoldDB" id="A0A6I8MG49"/>
<evidence type="ECO:0000259" key="4">
    <source>
        <dbReference type="Pfam" id="PF13490"/>
    </source>
</evidence>
<evidence type="ECO:0000256" key="3">
    <source>
        <dbReference type="SAM" id="Phobius"/>
    </source>
</evidence>
<organism evidence="5 6">
    <name type="scientific">Corynebacterium rouxii</name>
    <dbReference type="NCBI Taxonomy" id="2719119"/>
    <lineage>
        <taxon>Bacteria</taxon>
        <taxon>Bacillati</taxon>
        <taxon>Actinomycetota</taxon>
        <taxon>Actinomycetes</taxon>
        <taxon>Mycobacteriales</taxon>
        <taxon>Corynebacteriaceae</taxon>
        <taxon>Corynebacterium</taxon>
    </lineage>
</organism>
<evidence type="ECO:0000256" key="2">
    <source>
        <dbReference type="ARBA" id="ARBA00023163"/>
    </source>
</evidence>
<feature type="transmembrane region" description="Helical" evidence="3">
    <location>
        <begin position="95"/>
        <end position="118"/>
    </location>
</feature>
<evidence type="ECO:0000256" key="1">
    <source>
        <dbReference type="ARBA" id="ARBA00023015"/>
    </source>
</evidence>
<evidence type="ECO:0000313" key="5">
    <source>
        <dbReference type="EMBL" id="VZH84833.1"/>
    </source>
</evidence>
<dbReference type="InterPro" id="IPR027383">
    <property type="entry name" value="Znf_put"/>
</dbReference>
<keyword evidence="3" id="KW-0472">Membrane</keyword>
<evidence type="ECO:0000313" key="6">
    <source>
        <dbReference type="Proteomes" id="UP000423525"/>
    </source>
</evidence>
<dbReference type="KEGG" id="crf:FRC0190_00828"/>
<name>A0A6I8MG49_9CORY</name>
<feature type="transmembrane region" description="Helical" evidence="3">
    <location>
        <begin position="186"/>
        <end position="205"/>
    </location>
</feature>
<feature type="transmembrane region" description="Helical" evidence="3">
    <location>
        <begin position="157"/>
        <end position="174"/>
    </location>
</feature>
<reference evidence="5 6" key="1">
    <citation type="submission" date="2019-11" db="EMBL/GenBank/DDBJ databases">
        <authorList>
            <person name="Brisse S."/>
        </authorList>
    </citation>
    <scope>NUCLEOTIDE SEQUENCE [LARGE SCALE GENOMIC DNA]</scope>
    <source>
        <strain evidence="5">FRC0190</strain>
    </source>
</reference>
<dbReference type="Proteomes" id="UP000423525">
    <property type="component" value="Chromosome"/>
</dbReference>
<keyword evidence="1" id="KW-0805">Transcription regulation</keyword>
<dbReference type="InterPro" id="IPR041916">
    <property type="entry name" value="Anti_sigma_zinc_sf"/>
</dbReference>
<gene>
    <name evidence="5" type="ORF">FRC0190_00828</name>
</gene>
<dbReference type="Pfam" id="PF13490">
    <property type="entry name" value="zf-HC2"/>
    <property type="match status" value="1"/>
</dbReference>
<protein>
    <recommendedName>
        <fullName evidence="4">Putative zinc-finger domain-containing protein</fullName>
    </recommendedName>
</protein>
<feature type="domain" description="Putative zinc-finger" evidence="4">
    <location>
        <begin position="9"/>
        <end position="43"/>
    </location>
</feature>